<dbReference type="EMBL" id="SZNQ01000003">
    <property type="protein sequence ID" value="TKS96358.1"/>
    <property type="molecule type" value="Genomic_DNA"/>
</dbReference>
<dbReference type="OrthoDB" id="4330175at2"/>
<dbReference type="RefSeq" id="WP_137311454.1">
    <property type="nucleotide sequence ID" value="NZ_SZNQ01000003.1"/>
</dbReference>
<feature type="signal peptide" evidence="1">
    <location>
        <begin position="1"/>
        <end position="27"/>
    </location>
</feature>
<gene>
    <name evidence="2" type="ORF">E4U91_37465</name>
</gene>
<keyword evidence="3" id="KW-1185">Reference proteome</keyword>
<evidence type="ECO:0000313" key="2">
    <source>
        <dbReference type="EMBL" id="TKS96358.1"/>
    </source>
</evidence>
<name>A0A4U5W4U0_STRLS</name>
<dbReference type="AlphaFoldDB" id="A0A4U5W4U0"/>
<keyword evidence="1" id="KW-0732">Signal</keyword>
<evidence type="ECO:0000256" key="1">
    <source>
        <dbReference type="SAM" id="SignalP"/>
    </source>
</evidence>
<proteinExistence type="predicted"/>
<evidence type="ECO:0008006" key="4">
    <source>
        <dbReference type="Google" id="ProtNLM"/>
    </source>
</evidence>
<dbReference type="Proteomes" id="UP000305929">
    <property type="component" value="Unassembled WGS sequence"/>
</dbReference>
<reference evidence="2 3" key="1">
    <citation type="submission" date="2019-04" db="EMBL/GenBank/DDBJ databases">
        <title>Streptomyces lasaliensis sp. nov., an Actinomycete isolated from soil which produces the polyether antibiotic lasalocid.</title>
        <authorList>
            <person name="Erwin G."/>
            <person name="Haber C."/>
        </authorList>
    </citation>
    <scope>NUCLEOTIDE SEQUENCE [LARGE SCALE GENOMIC DNA]</scope>
    <source>
        <strain evidence="2 3">X-537</strain>
    </source>
</reference>
<feature type="chain" id="PRO_5020268458" description="Secreted protein" evidence="1">
    <location>
        <begin position="28"/>
        <end position="94"/>
    </location>
</feature>
<protein>
    <recommendedName>
        <fullName evidence="4">Secreted protein</fullName>
    </recommendedName>
</protein>
<organism evidence="2 3">
    <name type="scientific">Streptomyces lasalocidi</name>
    <name type="common">Streptomyces lasaliensis</name>
    <dbReference type="NCBI Taxonomy" id="324833"/>
    <lineage>
        <taxon>Bacteria</taxon>
        <taxon>Bacillati</taxon>
        <taxon>Actinomycetota</taxon>
        <taxon>Actinomycetes</taxon>
        <taxon>Kitasatosporales</taxon>
        <taxon>Streptomycetaceae</taxon>
        <taxon>Streptomyces</taxon>
    </lineage>
</organism>
<accession>A0A4U5W4U0</accession>
<evidence type="ECO:0000313" key="3">
    <source>
        <dbReference type="Proteomes" id="UP000305929"/>
    </source>
</evidence>
<sequence>MRTSQKVVFLAALLGSLGSLSAGTSFAHGEPGHDIDSIDITQGIECRSHDMNIEVIGSIGALTGVAGNLLNGEGAAGAQKNHLGSDMGCNSRAF</sequence>
<comment type="caution">
    <text evidence="2">The sequence shown here is derived from an EMBL/GenBank/DDBJ whole genome shotgun (WGS) entry which is preliminary data.</text>
</comment>